<sequence>MKLLQVLKELSLSVEITIYLFVWNRSRSGEAGASDLCVQLDVFEEQRESDECQHLGQDGLDLNSHLDIFYAILRMVSETPQEANFLGILQHLLRLDPRGDAGGGAGLAWETAETLVHRASLIEGADDASRLLHRPPPAPACCNCLRGESKAKA</sequence>
<organism evidence="2 3">
    <name type="scientific">Ladona fulva</name>
    <name type="common">Scarce chaser dragonfly</name>
    <name type="synonym">Libellula fulva</name>
    <dbReference type="NCBI Taxonomy" id="123851"/>
    <lineage>
        <taxon>Eukaryota</taxon>
        <taxon>Metazoa</taxon>
        <taxon>Ecdysozoa</taxon>
        <taxon>Arthropoda</taxon>
        <taxon>Hexapoda</taxon>
        <taxon>Insecta</taxon>
        <taxon>Pterygota</taxon>
        <taxon>Palaeoptera</taxon>
        <taxon>Odonata</taxon>
        <taxon>Epiprocta</taxon>
        <taxon>Anisoptera</taxon>
        <taxon>Libelluloidea</taxon>
        <taxon>Libellulidae</taxon>
        <taxon>Ladona</taxon>
    </lineage>
</organism>
<feature type="domain" description="Formin FH3" evidence="1">
    <location>
        <begin position="34"/>
        <end position="122"/>
    </location>
</feature>
<dbReference type="AlphaFoldDB" id="A0A8K0K945"/>
<evidence type="ECO:0000259" key="1">
    <source>
        <dbReference type="Pfam" id="PF06367"/>
    </source>
</evidence>
<dbReference type="Proteomes" id="UP000792457">
    <property type="component" value="Unassembled WGS sequence"/>
</dbReference>
<dbReference type="Gene3D" id="1.10.238.150">
    <property type="entry name" value="Formin, FH3 diaphanous domain"/>
    <property type="match status" value="1"/>
</dbReference>
<evidence type="ECO:0000313" key="3">
    <source>
        <dbReference type="Proteomes" id="UP000792457"/>
    </source>
</evidence>
<dbReference type="SUPFAM" id="SSF48371">
    <property type="entry name" value="ARM repeat"/>
    <property type="match status" value="1"/>
</dbReference>
<protein>
    <recommendedName>
        <fullName evidence="1">Formin FH3 domain-containing protein</fullName>
    </recommendedName>
</protein>
<dbReference type="EMBL" id="KZ308458">
    <property type="protein sequence ID" value="KAG8230022.1"/>
    <property type="molecule type" value="Genomic_DNA"/>
</dbReference>
<reference evidence="2" key="1">
    <citation type="submission" date="2013-04" db="EMBL/GenBank/DDBJ databases">
        <authorList>
            <person name="Qu J."/>
            <person name="Murali S.C."/>
            <person name="Bandaranaike D."/>
            <person name="Bellair M."/>
            <person name="Blankenburg K."/>
            <person name="Chao H."/>
            <person name="Dinh H."/>
            <person name="Doddapaneni H."/>
            <person name="Downs B."/>
            <person name="Dugan-Rocha S."/>
            <person name="Elkadiri S."/>
            <person name="Gnanaolivu R.D."/>
            <person name="Hernandez B."/>
            <person name="Javaid M."/>
            <person name="Jayaseelan J.C."/>
            <person name="Lee S."/>
            <person name="Li M."/>
            <person name="Ming W."/>
            <person name="Munidasa M."/>
            <person name="Muniz J."/>
            <person name="Nguyen L."/>
            <person name="Ongeri F."/>
            <person name="Osuji N."/>
            <person name="Pu L.-L."/>
            <person name="Puazo M."/>
            <person name="Qu C."/>
            <person name="Quiroz J."/>
            <person name="Raj R."/>
            <person name="Weissenberger G."/>
            <person name="Xin Y."/>
            <person name="Zou X."/>
            <person name="Han Y."/>
            <person name="Richards S."/>
            <person name="Worley K."/>
            <person name="Muzny D."/>
            <person name="Gibbs R."/>
        </authorList>
    </citation>
    <scope>NUCLEOTIDE SEQUENCE</scope>
    <source>
        <strain evidence="2">Sampled in the wild</strain>
    </source>
</reference>
<proteinExistence type="predicted"/>
<accession>A0A8K0K945</accession>
<dbReference type="GO" id="GO:0003779">
    <property type="term" value="F:actin binding"/>
    <property type="evidence" value="ECO:0007669"/>
    <property type="project" value="InterPro"/>
</dbReference>
<dbReference type="OrthoDB" id="26518at2759"/>
<reference evidence="2" key="2">
    <citation type="submission" date="2017-10" db="EMBL/GenBank/DDBJ databases">
        <title>Ladona fulva Genome sequencing and assembly.</title>
        <authorList>
            <person name="Murali S."/>
            <person name="Richards S."/>
            <person name="Bandaranaike D."/>
            <person name="Bellair M."/>
            <person name="Blankenburg K."/>
            <person name="Chao H."/>
            <person name="Dinh H."/>
            <person name="Doddapaneni H."/>
            <person name="Dugan-Rocha S."/>
            <person name="Elkadiri S."/>
            <person name="Gnanaolivu R."/>
            <person name="Hernandez B."/>
            <person name="Skinner E."/>
            <person name="Javaid M."/>
            <person name="Lee S."/>
            <person name="Li M."/>
            <person name="Ming W."/>
            <person name="Munidasa M."/>
            <person name="Muniz J."/>
            <person name="Nguyen L."/>
            <person name="Hughes D."/>
            <person name="Osuji N."/>
            <person name="Pu L.-L."/>
            <person name="Puazo M."/>
            <person name="Qu C."/>
            <person name="Quiroz J."/>
            <person name="Raj R."/>
            <person name="Weissenberger G."/>
            <person name="Xin Y."/>
            <person name="Zou X."/>
            <person name="Han Y."/>
            <person name="Worley K."/>
            <person name="Muzny D."/>
            <person name="Gibbs R."/>
        </authorList>
    </citation>
    <scope>NUCLEOTIDE SEQUENCE</scope>
    <source>
        <strain evidence="2">Sampled in the wild</strain>
    </source>
</reference>
<feature type="non-terminal residue" evidence="2">
    <location>
        <position position="153"/>
    </location>
</feature>
<dbReference type="InterPro" id="IPR016024">
    <property type="entry name" value="ARM-type_fold"/>
</dbReference>
<dbReference type="PANTHER" id="PTHR46345:SF8">
    <property type="entry name" value="FORMIN 3, ISOFORM B"/>
    <property type="match status" value="1"/>
</dbReference>
<comment type="caution">
    <text evidence="2">The sequence shown here is derived from an EMBL/GenBank/DDBJ whole genome shotgun (WGS) entry which is preliminary data.</text>
</comment>
<evidence type="ECO:0000313" key="2">
    <source>
        <dbReference type="EMBL" id="KAG8230022.1"/>
    </source>
</evidence>
<keyword evidence="3" id="KW-1185">Reference proteome</keyword>
<dbReference type="InterPro" id="IPR010472">
    <property type="entry name" value="FH3_dom"/>
</dbReference>
<gene>
    <name evidence="2" type="ORF">J437_LFUL008463</name>
</gene>
<dbReference type="Pfam" id="PF06367">
    <property type="entry name" value="Drf_FH3"/>
    <property type="match status" value="1"/>
</dbReference>
<dbReference type="PANTHER" id="PTHR46345">
    <property type="entry name" value="INVERTED FORMIN-2"/>
    <property type="match status" value="1"/>
</dbReference>
<name>A0A8K0K945_LADFU</name>